<sequence length="301" mass="33067">MHLRGALHHSGYPQRHDRALLKITATFPSPPALMLSCLCSPCSGGPVPYFNPATNSNPNRPRPIPYLNDLATENQLQASSATNPAISNIRFGGSHFKGHRRGSWNPDIHNRSHHRRQAGLDRRRKQWELQSRSRSTLSGLEVAKKPTQNAGDYKGHEARKELVRGPAVGEDGVADIAPHGGQRQRGFFGINSSKSSRLVCPLFAYPKLLLRPIQRTVLTSASANARAIYGATRHLDTISFAHTSSRKIGVAIVEHNPTGRSYIHCSSAKETSRLAAFEHLLVITEDILQRMLDTEGISSSG</sequence>
<keyword evidence="3" id="KW-1185">Reference proteome</keyword>
<dbReference type="OrthoDB" id="3685058at2759"/>
<evidence type="ECO:0000313" key="2">
    <source>
        <dbReference type="EMBL" id="KAF2019417.1"/>
    </source>
</evidence>
<dbReference type="EMBL" id="ML978067">
    <property type="protein sequence ID" value="KAF2019417.1"/>
    <property type="molecule type" value="Genomic_DNA"/>
</dbReference>
<organism evidence="2 3">
    <name type="scientific">Aaosphaeria arxii CBS 175.79</name>
    <dbReference type="NCBI Taxonomy" id="1450172"/>
    <lineage>
        <taxon>Eukaryota</taxon>
        <taxon>Fungi</taxon>
        <taxon>Dikarya</taxon>
        <taxon>Ascomycota</taxon>
        <taxon>Pezizomycotina</taxon>
        <taxon>Dothideomycetes</taxon>
        <taxon>Pleosporomycetidae</taxon>
        <taxon>Pleosporales</taxon>
        <taxon>Pleosporales incertae sedis</taxon>
        <taxon>Aaosphaeria</taxon>
    </lineage>
</organism>
<evidence type="ECO:0000313" key="3">
    <source>
        <dbReference type="Proteomes" id="UP000799778"/>
    </source>
</evidence>
<feature type="compositionally biased region" description="Polar residues" evidence="1">
    <location>
        <begin position="128"/>
        <end position="138"/>
    </location>
</feature>
<dbReference type="AlphaFoldDB" id="A0A6A5Y2Z7"/>
<reference evidence="2" key="1">
    <citation type="journal article" date="2020" name="Stud. Mycol.">
        <title>101 Dothideomycetes genomes: a test case for predicting lifestyles and emergence of pathogens.</title>
        <authorList>
            <person name="Haridas S."/>
            <person name="Albert R."/>
            <person name="Binder M."/>
            <person name="Bloem J."/>
            <person name="Labutti K."/>
            <person name="Salamov A."/>
            <person name="Andreopoulos B."/>
            <person name="Baker S."/>
            <person name="Barry K."/>
            <person name="Bills G."/>
            <person name="Bluhm B."/>
            <person name="Cannon C."/>
            <person name="Castanera R."/>
            <person name="Culley D."/>
            <person name="Daum C."/>
            <person name="Ezra D."/>
            <person name="Gonzalez J."/>
            <person name="Henrissat B."/>
            <person name="Kuo A."/>
            <person name="Liang C."/>
            <person name="Lipzen A."/>
            <person name="Lutzoni F."/>
            <person name="Magnuson J."/>
            <person name="Mondo S."/>
            <person name="Nolan M."/>
            <person name="Ohm R."/>
            <person name="Pangilinan J."/>
            <person name="Park H.-J."/>
            <person name="Ramirez L."/>
            <person name="Alfaro M."/>
            <person name="Sun H."/>
            <person name="Tritt A."/>
            <person name="Yoshinaga Y."/>
            <person name="Zwiers L.-H."/>
            <person name="Turgeon B."/>
            <person name="Goodwin S."/>
            <person name="Spatafora J."/>
            <person name="Crous P."/>
            <person name="Grigoriev I."/>
        </authorList>
    </citation>
    <scope>NUCLEOTIDE SEQUENCE</scope>
    <source>
        <strain evidence="2">CBS 175.79</strain>
    </source>
</reference>
<dbReference type="GeneID" id="54283141"/>
<protein>
    <submittedName>
        <fullName evidence="2">Uncharacterized protein</fullName>
    </submittedName>
</protein>
<gene>
    <name evidence="2" type="ORF">BU24DRAFT_406086</name>
</gene>
<accession>A0A6A5Y2Z7</accession>
<evidence type="ECO:0000256" key="1">
    <source>
        <dbReference type="SAM" id="MobiDB-lite"/>
    </source>
</evidence>
<feature type="region of interest" description="Disordered" evidence="1">
    <location>
        <begin position="100"/>
        <end position="155"/>
    </location>
</feature>
<dbReference type="RefSeq" id="XP_033387756.1">
    <property type="nucleotide sequence ID" value="XM_033525744.1"/>
</dbReference>
<name>A0A6A5Y2Z7_9PLEO</name>
<dbReference type="Proteomes" id="UP000799778">
    <property type="component" value="Unassembled WGS sequence"/>
</dbReference>
<proteinExistence type="predicted"/>
<feature type="compositionally biased region" description="Basic residues" evidence="1">
    <location>
        <begin position="111"/>
        <end position="125"/>
    </location>
</feature>